<feature type="transmembrane region" description="Helical" evidence="1">
    <location>
        <begin position="64"/>
        <end position="85"/>
    </location>
</feature>
<keyword evidence="1" id="KW-1133">Transmembrane helix</keyword>
<feature type="transmembrane region" description="Helical" evidence="1">
    <location>
        <begin position="122"/>
        <end position="140"/>
    </location>
</feature>
<keyword evidence="3" id="KW-1185">Reference proteome</keyword>
<protein>
    <submittedName>
        <fullName evidence="2">CBO0543 family protein</fullName>
    </submittedName>
</protein>
<proteinExistence type="predicted"/>
<evidence type="ECO:0000313" key="2">
    <source>
        <dbReference type="EMBL" id="MFC0523824.1"/>
    </source>
</evidence>
<dbReference type="InterPro" id="IPR048147">
    <property type="entry name" value="CBO0543-like"/>
</dbReference>
<dbReference type="EMBL" id="JBHLTP010000008">
    <property type="protein sequence ID" value="MFC0523824.1"/>
    <property type="molecule type" value="Genomic_DNA"/>
</dbReference>
<keyword evidence="1" id="KW-0472">Membrane</keyword>
<feature type="transmembrane region" description="Helical" evidence="1">
    <location>
        <begin position="6"/>
        <end position="23"/>
    </location>
</feature>
<name>A0ABV6LN33_9BACI</name>
<organism evidence="2 3">
    <name type="scientific">Pontibacillus salicampi</name>
    <dbReference type="NCBI Taxonomy" id="1449801"/>
    <lineage>
        <taxon>Bacteria</taxon>
        <taxon>Bacillati</taxon>
        <taxon>Bacillota</taxon>
        <taxon>Bacilli</taxon>
        <taxon>Bacillales</taxon>
        <taxon>Bacillaceae</taxon>
        <taxon>Pontibacillus</taxon>
    </lineage>
</organism>
<dbReference type="Proteomes" id="UP001589836">
    <property type="component" value="Unassembled WGS sequence"/>
</dbReference>
<dbReference type="RefSeq" id="WP_377347129.1">
    <property type="nucleotide sequence ID" value="NZ_JBHLTP010000008.1"/>
</dbReference>
<feature type="transmembrane region" description="Helical" evidence="1">
    <location>
        <begin position="147"/>
        <end position="167"/>
    </location>
</feature>
<accession>A0ABV6LN33</accession>
<reference evidence="2 3" key="1">
    <citation type="submission" date="2024-09" db="EMBL/GenBank/DDBJ databases">
        <authorList>
            <person name="Sun Q."/>
            <person name="Mori K."/>
        </authorList>
    </citation>
    <scope>NUCLEOTIDE SEQUENCE [LARGE SCALE GENOMIC DNA]</scope>
    <source>
        <strain evidence="2 3">NCAIM B.02529</strain>
    </source>
</reference>
<keyword evidence="1" id="KW-0812">Transmembrane</keyword>
<dbReference type="NCBIfam" id="NF041644">
    <property type="entry name" value="CBO0543_fam"/>
    <property type="match status" value="1"/>
</dbReference>
<evidence type="ECO:0000256" key="1">
    <source>
        <dbReference type="SAM" id="Phobius"/>
    </source>
</evidence>
<feature type="transmembrane region" description="Helical" evidence="1">
    <location>
        <begin position="92"/>
        <end position="110"/>
    </location>
</feature>
<gene>
    <name evidence="2" type="ORF">ACFFGV_09675</name>
</gene>
<evidence type="ECO:0000313" key="3">
    <source>
        <dbReference type="Proteomes" id="UP001589836"/>
    </source>
</evidence>
<sequence length="171" mass="20415">MYVIGIIFVWVVTGFFLLNKEYIHQAYTTVQYYILLNLVYNFLYYDYVLWSYKGKSLSFLNHTFIELAFTFIVMPIAITIFIGYFPNHLFPAVMYVLAWSVCFTALEWVSSLWDMFVYDHGWSLFHSFWFNLLMFTMLIVHFKRPFIAIILSVPLALVLIWLFPFPLSSLN</sequence>
<comment type="caution">
    <text evidence="2">The sequence shown here is derived from an EMBL/GenBank/DDBJ whole genome shotgun (WGS) entry which is preliminary data.</text>
</comment>
<feature type="transmembrane region" description="Helical" evidence="1">
    <location>
        <begin position="30"/>
        <end position="52"/>
    </location>
</feature>